<sequence length="89" mass="10553">MRTQLDRFNSSEQDNRLRIDQNQDKMCPTRNNSRVDSTQRKTPNDKTFSRWHFCGWMERAIHYSVACLAFPIFLLLSHRILDSTTAFEG</sequence>
<evidence type="ECO:0000256" key="1">
    <source>
        <dbReference type="SAM" id="MobiDB-lite"/>
    </source>
</evidence>
<feature type="compositionally biased region" description="Basic and acidic residues" evidence="1">
    <location>
        <begin position="13"/>
        <end position="23"/>
    </location>
</feature>
<keyword evidence="4" id="KW-1185">Reference proteome</keyword>
<dbReference type="AlphaFoldDB" id="A0A5N5WHH3"/>
<accession>A0A5N5WHH3</accession>
<dbReference type="EMBL" id="ML732431">
    <property type="protein sequence ID" value="KAB8067933.1"/>
    <property type="molecule type" value="Genomic_DNA"/>
</dbReference>
<feature type="region of interest" description="Disordered" evidence="1">
    <location>
        <begin position="1"/>
        <end position="45"/>
    </location>
</feature>
<feature type="compositionally biased region" description="Polar residues" evidence="1">
    <location>
        <begin position="1"/>
        <end position="12"/>
    </location>
</feature>
<reference evidence="3 4" key="1">
    <citation type="submission" date="2019-04" db="EMBL/GenBank/DDBJ databases">
        <title>Friends and foes A comparative genomics study of 23 Aspergillus species from section Flavi.</title>
        <authorList>
            <consortium name="DOE Joint Genome Institute"/>
            <person name="Kjaerbolling I."/>
            <person name="Vesth T."/>
            <person name="Frisvad J.C."/>
            <person name="Nybo J.L."/>
            <person name="Theobald S."/>
            <person name="Kildgaard S."/>
            <person name="Isbrandt T."/>
            <person name="Kuo A."/>
            <person name="Sato A."/>
            <person name="Lyhne E.K."/>
            <person name="Kogle M.E."/>
            <person name="Wiebenga A."/>
            <person name="Kun R.S."/>
            <person name="Lubbers R.J."/>
            <person name="Makela M.R."/>
            <person name="Barry K."/>
            <person name="Chovatia M."/>
            <person name="Clum A."/>
            <person name="Daum C."/>
            <person name="Haridas S."/>
            <person name="He G."/>
            <person name="LaButti K."/>
            <person name="Lipzen A."/>
            <person name="Mondo S."/>
            <person name="Riley R."/>
            <person name="Salamov A."/>
            <person name="Simmons B.A."/>
            <person name="Magnuson J.K."/>
            <person name="Henrissat B."/>
            <person name="Mortensen U.H."/>
            <person name="Larsen T.O."/>
            <person name="Devries R.P."/>
            <person name="Grigoriev I.V."/>
            <person name="Machida M."/>
            <person name="Baker S.E."/>
            <person name="Andersen M.R."/>
        </authorList>
    </citation>
    <scope>NUCLEOTIDE SEQUENCE [LARGE SCALE GENOMIC DNA]</scope>
    <source>
        <strain evidence="3 4">CBS 151.66</strain>
    </source>
</reference>
<keyword evidence="2" id="KW-0472">Membrane</keyword>
<evidence type="ECO:0000313" key="3">
    <source>
        <dbReference type="EMBL" id="KAB8067933.1"/>
    </source>
</evidence>
<keyword evidence="2" id="KW-0812">Transmembrane</keyword>
<dbReference type="Proteomes" id="UP000326565">
    <property type="component" value="Unassembled WGS sequence"/>
</dbReference>
<keyword evidence="2" id="KW-1133">Transmembrane helix</keyword>
<protein>
    <submittedName>
        <fullName evidence="3">Uncharacterized protein</fullName>
    </submittedName>
</protein>
<name>A0A5N5WHH3_9EURO</name>
<evidence type="ECO:0000313" key="4">
    <source>
        <dbReference type="Proteomes" id="UP000326565"/>
    </source>
</evidence>
<gene>
    <name evidence="3" type="ORF">BDV29DRAFT_185406</name>
</gene>
<feature type="transmembrane region" description="Helical" evidence="2">
    <location>
        <begin position="60"/>
        <end position="81"/>
    </location>
</feature>
<evidence type="ECO:0000256" key="2">
    <source>
        <dbReference type="SAM" id="Phobius"/>
    </source>
</evidence>
<proteinExistence type="predicted"/>
<organism evidence="3 4">
    <name type="scientific">Aspergillus leporis</name>
    <dbReference type="NCBI Taxonomy" id="41062"/>
    <lineage>
        <taxon>Eukaryota</taxon>
        <taxon>Fungi</taxon>
        <taxon>Dikarya</taxon>
        <taxon>Ascomycota</taxon>
        <taxon>Pezizomycotina</taxon>
        <taxon>Eurotiomycetes</taxon>
        <taxon>Eurotiomycetidae</taxon>
        <taxon>Eurotiales</taxon>
        <taxon>Aspergillaceae</taxon>
        <taxon>Aspergillus</taxon>
        <taxon>Aspergillus subgen. Circumdati</taxon>
    </lineage>
</organism>